<keyword evidence="10" id="KW-1185">Reference proteome</keyword>
<gene>
    <name evidence="9" type="ORF">GCM10010136_05770</name>
</gene>
<dbReference type="AlphaFoldDB" id="A0A8J3DMJ8"/>
<comment type="subcellular location">
    <subcellularLocation>
        <location evidence="1">Cell membrane</location>
        <topology evidence="1">Multi-pass membrane protein</topology>
    </subcellularLocation>
</comment>
<feature type="transmembrane region" description="Helical" evidence="8">
    <location>
        <begin position="229"/>
        <end position="259"/>
    </location>
</feature>
<keyword evidence="4" id="KW-1003">Cell membrane</keyword>
<dbReference type="PANTHER" id="PTHR30472">
    <property type="entry name" value="FERRIC ENTEROBACTIN TRANSPORT SYSTEM PERMEASE PROTEIN"/>
    <property type="match status" value="1"/>
</dbReference>
<organism evidence="9 10">
    <name type="scientific">Limoniibacter endophyticus</name>
    <dbReference type="NCBI Taxonomy" id="1565040"/>
    <lineage>
        <taxon>Bacteria</taxon>
        <taxon>Pseudomonadati</taxon>
        <taxon>Pseudomonadota</taxon>
        <taxon>Alphaproteobacteria</taxon>
        <taxon>Hyphomicrobiales</taxon>
        <taxon>Bartonellaceae</taxon>
        <taxon>Limoniibacter</taxon>
    </lineage>
</organism>
<dbReference type="GO" id="GO:0033214">
    <property type="term" value="P:siderophore-iron import into cell"/>
    <property type="evidence" value="ECO:0007669"/>
    <property type="project" value="TreeGrafter"/>
</dbReference>
<dbReference type="InterPro" id="IPR000522">
    <property type="entry name" value="ABC_transptr_permease_BtuC"/>
</dbReference>
<evidence type="ECO:0000313" key="9">
    <source>
        <dbReference type="EMBL" id="GHC64060.1"/>
    </source>
</evidence>
<feature type="transmembrane region" description="Helical" evidence="8">
    <location>
        <begin position="297"/>
        <end position="318"/>
    </location>
</feature>
<dbReference type="Proteomes" id="UP000641137">
    <property type="component" value="Unassembled WGS sequence"/>
</dbReference>
<comment type="similarity">
    <text evidence="2">Belongs to the binding-protein-dependent transport system permease family. FecCD subfamily.</text>
</comment>
<reference evidence="9" key="1">
    <citation type="journal article" date="2014" name="Int. J. Syst. Evol. Microbiol.">
        <title>Complete genome sequence of Corynebacterium casei LMG S-19264T (=DSM 44701T), isolated from a smear-ripened cheese.</title>
        <authorList>
            <consortium name="US DOE Joint Genome Institute (JGI-PGF)"/>
            <person name="Walter F."/>
            <person name="Albersmeier A."/>
            <person name="Kalinowski J."/>
            <person name="Ruckert C."/>
        </authorList>
    </citation>
    <scope>NUCLEOTIDE SEQUENCE</scope>
    <source>
        <strain evidence="9">KCTC 42097</strain>
    </source>
</reference>
<name>A0A8J3DMJ8_9HYPH</name>
<accession>A0A8J3DMJ8</accession>
<evidence type="ECO:0000256" key="7">
    <source>
        <dbReference type="ARBA" id="ARBA00023136"/>
    </source>
</evidence>
<feature type="transmembrane region" description="Helical" evidence="8">
    <location>
        <begin position="111"/>
        <end position="131"/>
    </location>
</feature>
<dbReference type="SUPFAM" id="SSF81345">
    <property type="entry name" value="ABC transporter involved in vitamin B12 uptake, BtuC"/>
    <property type="match status" value="1"/>
</dbReference>
<evidence type="ECO:0000256" key="1">
    <source>
        <dbReference type="ARBA" id="ARBA00004651"/>
    </source>
</evidence>
<sequence>MQPDRASFFSPARILMLLAIGCVLVIALFMTLNARGSWGFILPFRGLKIATMLLVGYAIALSTVLFQTLSNNRILTPSIMGFDALYALLQTALVFQLGAAATSSIDPNVRFLVELVVMVAFSGLLYSWLLGFGNRSLHLLMLVGIVFGILFRSLSALVARIIDPNDFVVLQDRLFASFNKGNTHLLLISALIVLAVSIIIWRNIRVYDVMALGRDTAINLGLNHRRVTLVTLALIAILVSVSTALVGPVTFFGLLVANLAYMAMPTHRHAYTLPAAAMIAAITLVGGQLILERLLAFDTALAVVIEFVGGLFFLFLLVRGYAR</sequence>
<keyword evidence="5 8" id="KW-0812">Transmembrane</keyword>
<dbReference type="PANTHER" id="PTHR30472:SF19">
    <property type="entry name" value="PETROBACTIN IMPORT SYSTEM PERMEASE PROTEIN YCLO"/>
    <property type="match status" value="1"/>
</dbReference>
<feature type="transmembrane region" description="Helical" evidence="8">
    <location>
        <begin position="46"/>
        <end position="66"/>
    </location>
</feature>
<reference evidence="9" key="2">
    <citation type="submission" date="2020-09" db="EMBL/GenBank/DDBJ databases">
        <authorList>
            <person name="Sun Q."/>
            <person name="Kim S."/>
        </authorList>
    </citation>
    <scope>NUCLEOTIDE SEQUENCE</scope>
    <source>
        <strain evidence="9">KCTC 42097</strain>
    </source>
</reference>
<dbReference type="GO" id="GO:0005886">
    <property type="term" value="C:plasma membrane"/>
    <property type="evidence" value="ECO:0007669"/>
    <property type="project" value="UniProtKB-SubCell"/>
</dbReference>
<dbReference type="GO" id="GO:0022857">
    <property type="term" value="F:transmembrane transporter activity"/>
    <property type="evidence" value="ECO:0007669"/>
    <property type="project" value="InterPro"/>
</dbReference>
<dbReference type="InterPro" id="IPR037294">
    <property type="entry name" value="ABC_BtuC-like"/>
</dbReference>
<keyword evidence="7 8" id="KW-0472">Membrane</keyword>
<evidence type="ECO:0000313" key="10">
    <source>
        <dbReference type="Proteomes" id="UP000641137"/>
    </source>
</evidence>
<feature type="transmembrane region" description="Helical" evidence="8">
    <location>
        <begin position="78"/>
        <end position="99"/>
    </location>
</feature>
<keyword evidence="6 8" id="KW-1133">Transmembrane helix</keyword>
<feature type="transmembrane region" description="Helical" evidence="8">
    <location>
        <begin position="183"/>
        <end position="204"/>
    </location>
</feature>
<evidence type="ECO:0000256" key="6">
    <source>
        <dbReference type="ARBA" id="ARBA00022989"/>
    </source>
</evidence>
<evidence type="ECO:0000256" key="4">
    <source>
        <dbReference type="ARBA" id="ARBA00022475"/>
    </source>
</evidence>
<keyword evidence="3" id="KW-0813">Transport</keyword>
<dbReference type="EMBL" id="BMZO01000002">
    <property type="protein sequence ID" value="GHC64060.1"/>
    <property type="molecule type" value="Genomic_DNA"/>
</dbReference>
<evidence type="ECO:0000256" key="2">
    <source>
        <dbReference type="ARBA" id="ARBA00007935"/>
    </source>
</evidence>
<feature type="transmembrane region" description="Helical" evidence="8">
    <location>
        <begin position="271"/>
        <end position="291"/>
    </location>
</feature>
<proteinExistence type="inferred from homology"/>
<protein>
    <submittedName>
        <fullName evidence="9">Enterobactin ABC transporter permease</fullName>
    </submittedName>
</protein>
<comment type="caution">
    <text evidence="9">The sequence shown here is derived from an EMBL/GenBank/DDBJ whole genome shotgun (WGS) entry which is preliminary data.</text>
</comment>
<dbReference type="Gene3D" id="1.10.3470.10">
    <property type="entry name" value="ABC transporter involved in vitamin B12 uptake, BtuC"/>
    <property type="match status" value="1"/>
</dbReference>
<evidence type="ECO:0000256" key="5">
    <source>
        <dbReference type="ARBA" id="ARBA00022692"/>
    </source>
</evidence>
<feature type="transmembrane region" description="Helical" evidence="8">
    <location>
        <begin position="137"/>
        <end position="162"/>
    </location>
</feature>
<evidence type="ECO:0000256" key="3">
    <source>
        <dbReference type="ARBA" id="ARBA00022448"/>
    </source>
</evidence>
<evidence type="ECO:0000256" key="8">
    <source>
        <dbReference type="SAM" id="Phobius"/>
    </source>
</evidence>
<dbReference type="Pfam" id="PF01032">
    <property type="entry name" value="FecCD"/>
    <property type="match status" value="1"/>
</dbReference>
<feature type="transmembrane region" description="Helical" evidence="8">
    <location>
        <begin position="12"/>
        <end position="34"/>
    </location>
</feature>